<feature type="coiled-coil region" evidence="1">
    <location>
        <begin position="656"/>
        <end position="746"/>
    </location>
</feature>
<feature type="coiled-coil region" evidence="1">
    <location>
        <begin position="854"/>
        <end position="888"/>
    </location>
</feature>
<dbReference type="EMBL" id="PNBA02000020">
    <property type="protein sequence ID" value="KAG6389595.1"/>
    <property type="molecule type" value="Genomic_DNA"/>
</dbReference>
<feature type="coiled-coil region" evidence="1">
    <location>
        <begin position="981"/>
        <end position="1054"/>
    </location>
</feature>
<feature type="compositionally biased region" description="Basic and acidic residues" evidence="2">
    <location>
        <begin position="907"/>
        <end position="931"/>
    </location>
</feature>
<feature type="compositionally biased region" description="Basic and acidic residues" evidence="2">
    <location>
        <begin position="174"/>
        <end position="191"/>
    </location>
</feature>
<sequence length="1594" mass="177263">MEKNKNRTDMLAAGRKKSTLPVLDSGPQRIELGKLQQFRQKKDNKGNNSKPSGKGGKSGSDKTAGTVSEAAGELSNHDTGDTVDVSESSSGVVAEASDTATGISKHDVTRDASNDAAYRLPESIPRVETVASDAASRVDPVTSESPVSNKDTSAKGKVGIACLLDVAGFPSEGSKTDNTSDGHDVDIRASPEDGSSSLVLEDTTINVPAMVLEERLGDSNLLLPTDFSSGLEREHGEEQVTDVGAMQEVGGSGGNETDDRMVIFLNGDSNPPTDDASDSIAERTADSGNRFAEENFSVATQLSKIDDASLTDSVANYAGENEEPRDHSFGTSPLTESSMMSTSVAMGHERDVTSFGPNDEKPEAVNLLDTEGSQANSGFFEVERSYKVKSNGKENFLACKHIDLSSILDGGVVKLSQLAEILQVLDQDEFRYIFMSRESSAEKPRNADKSQATDGVIHDSFERLKEHLYMTSLSKDACYLQLSEHLKGIDGIAVNSSLVEVEGKNDTIAKEIVQCRNELQEALSEKVELEKQLQLSRSEADVFAAKVNELQNKLEMTPGEISGILSELVECRNLVQALQSENENLNVSFKVMIEEKNKLSQESRNVLLENEKITEELYQHRVSLESFQTLIQDYRKRLEQENYGLISENSKLLAGLAECQNTVEVLRVENKNLNEILTSLSEERKKFDEEKVSMDHQIGKMSEESVNCKELILTLQTEIINLNEHMRSLSEEKSKLEEEHNTIFSEYEKQYHKLVEFNVLETVLLAECCKAVKNLKEARTSIKHYTEENISLNADLEFHRIKLKDIDCQKNSSQFDEVESQDVKNDTGVLHESKSHQSSSRQMKLDIYSDTFGFLALKRNLEEAGVLMQKLEREIESMHLESSSLSRSTDAVSPGVSQLIQTFEPKGYTEKDGQDPEKSPSSEGHTTEDSHMRTKVVAQILKILLEELVSDAEEASEFYRVKQSRVLANAAGTDLSKYDALEEHNDQLQEANIELMVFYEAMRELIHHGVAKESELLGLCDAMQKQEAVLKLENHNLQEKMNDLQGHINELQVQLEGHCRDSDEMTSSISNQLQALQSEVSERELILQEEQSSVAAQILQTVAKLDSTANNISANPLPTGNSNPDIVGSVAASVDGACIVIQGLHGQLEAAQSEFQEMSHKTDVALSILHRLYSELVRTLFGCDPDAANEVMADGKRLDLLHPNIFDALLNQLKKLCSERLELQSANTQLGSQMTNTARETDELQKLYLKSDTVLKLIDEIEQSVKLERPAVCGDEPASLLESLIHLLIQKCRETGQGSSLCASLEMHVHDLQGEVERLNFVLMEYGNENLVFKHSLKSAQEVVIALNSKVQEKIAELELSEQRLSSLREKLGIAELLSKDARLHEVETKVKVYAEAGERMEALESELSYIRNSATALRESFLLKDSVLLRIEEILEDLELPENFHSNDIIDKIVWLAKMVGNHSLPPGEWDHRSSAEGGSYSDTGFGSSDGLKEDMRRRYEELQNRFYGLAEQNEMLEQSLMERNNLIQWLGSALSEAQNRSYSLQQKIDNLETLCGSLSADVEDSQRRTSELEAAFHQACSEKEILTRTWRY</sequence>
<feature type="region of interest" description="Disordered" evidence="2">
    <location>
        <begin position="1"/>
        <end position="153"/>
    </location>
</feature>
<accession>A0A8X8W775</accession>
<name>A0A8X8W775_SALSN</name>
<feature type="coiled-coil region" evidence="1">
    <location>
        <begin position="1494"/>
        <end position="1556"/>
    </location>
</feature>
<reference evidence="3" key="1">
    <citation type="submission" date="2018-01" db="EMBL/GenBank/DDBJ databases">
        <authorList>
            <person name="Mao J.F."/>
        </authorList>
    </citation>
    <scope>NUCLEOTIDE SEQUENCE</scope>
    <source>
        <strain evidence="3">Huo1</strain>
        <tissue evidence="3">Leaf</tissue>
    </source>
</reference>
<evidence type="ECO:0000256" key="2">
    <source>
        <dbReference type="SAM" id="MobiDB-lite"/>
    </source>
</evidence>
<feature type="compositionally biased region" description="Basic and acidic residues" evidence="2">
    <location>
        <begin position="821"/>
        <end position="835"/>
    </location>
</feature>
<keyword evidence="1" id="KW-0175">Coiled coil</keyword>
<evidence type="ECO:0000313" key="4">
    <source>
        <dbReference type="Proteomes" id="UP000298416"/>
    </source>
</evidence>
<feature type="compositionally biased region" description="Low complexity" evidence="2">
    <location>
        <begin position="82"/>
        <end position="98"/>
    </location>
</feature>
<evidence type="ECO:0000256" key="1">
    <source>
        <dbReference type="SAM" id="Coils"/>
    </source>
</evidence>
<organism evidence="3">
    <name type="scientific">Salvia splendens</name>
    <name type="common">Scarlet sage</name>
    <dbReference type="NCBI Taxonomy" id="180675"/>
    <lineage>
        <taxon>Eukaryota</taxon>
        <taxon>Viridiplantae</taxon>
        <taxon>Streptophyta</taxon>
        <taxon>Embryophyta</taxon>
        <taxon>Tracheophyta</taxon>
        <taxon>Spermatophyta</taxon>
        <taxon>Magnoliopsida</taxon>
        <taxon>eudicotyledons</taxon>
        <taxon>Gunneridae</taxon>
        <taxon>Pentapetalae</taxon>
        <taxon>asterids</taxon>
        <taxon>lamiids</taxon>
        <taxon>Lamiales</taxon>
        <taxon>Lamiaceae</taxon>
        <taxon>Nepetoideae</taxon>
        <taxon>Mentheae</taxon>
        <taxon>Salviinae</taxon>
        <taxon>Salvia</taxon>
        <taxon>Salvia subgen. Calosphace</taxon>
        <taxon>core Calosphace</taxon>
    </lineage>
</organism>
<feature type="coiled-coil region" evidence="1">
    <location>
        <begin position="568"/>
        <end position="616"/>
    </location>
</feature>
<feature type="compositionally biased region" description="Polar residues" evidence="2">
    <location>
        <begin position="142"/>
        <end position="151"/>
    </location>
</feature>
<proteinExistence type="predicted"/>
<dbReference type="Proteomes" id="UP000298416">
    <property type="component" value="Unassembled WGS sequence"/>
</dbReference>
<comment type="caution">
    <text evidence="3">The sequence shown here is derived from an EMBL/GenBank/DDBJ whole genome shotgun (WGS) entry which is preliminary data.</text>
</comment>
<evidence type="ECO:0000313" key="3">
    <source>
        <dbReference type="EMBL" id="KAG6389595.1"/>
    </source>
</evidence>
<protein>
    <submittedName>
        <fullName evidence="3">Uncharacterized protein</fullName>
    </submittedName>
</protein>
<feature type="region of interest" description="Disordered" evidence="2">
    <location>
        <begin position="815"/>
        <end position="841"/>
    </location>
</feature>
<dbReference type="PANTHER" id="PTHR43939">
    <property type="entry name" value="COILED-COIL DOMAIN-CONTAINING PROTEIN 158"/>
    <property type="match status" value="1"/>
</dbReference>
<keyword evidence="4" id="KW-1185">Reference proteome</keyword>
<feature type="coiled-coil region" evidence="1">
    <location>
        <begin position="505"/>
        <end position="539"/>
    </location>
</feature>
<feature type="region of interest" description="Disordered" evidence="2">
    <location>
        <begin position="169"/>
        <end position="196"/>
    </location>
</feature>
<gene>
    <name evidence="3" type="ORF">SASPL_151066</name>
</gene>
<feature type="region of interest" description="Disordered" evidence="2">
    <location>
        <begin position="1469"/>
        <end position="1491"/>
    </location>
</feature>
<dbReference type="PANTHER" id="PTHR43939:SF50">
    <property type="entry name" value="NUCLEOPORIN"/>
    <property type="match status" value="1"/>
</dbReference>
<feature type="region of interest" description="Disordered" evidence="2">
    <location>
        <begin position="902"/>
        <end position="931"/>
    </location>
</feature>
<feature type="compositionally biased region" description="Basic and acidic residues" evidence="2">
    <location>
        <begin position="104"/>
        <end position="113"/>
    </location>
</feature>
<reference evidence="3" key="2">
    <citation type="submission" date="2020-08" db="EMBL/GenBank/DDBJ databases">
        <title>Plant Genome Project.</title>
        <authorList>
            <person name="Zhang R.-G."/>
        </authorList>
    </citation>
    <scope>NUCLEOTIDE SEQUENCE</scope>
    <source>
        <strain evidence="3">Huo1</strain>
        <tissue evidence="3">Leaf</tissue>
    </source>
</reference>